<gene>
    <name evidence="6" type="ORF">HJ588_10330</name>
</gene>
<dbReference type="Gene3D" id="1.10.10.10">
    <property type="entry name" value="Winged helix-like DNA-binding domain superfamily/Winged helix DNA-binding domain"/>
    <property type="match status" value="1"/>
</dbReference>
<dbReference type="Proteomes" id="UP000557772">
    <property type="component" value="Unassembled WGS sequence"/>
</dbReference>
<dbReference type="GO" id="GO:0003700">
    <property type="term" value="F:DNA-binding transcription factor activity"/>
    <property type="evidence" value="ECO:0007669"/>
    <property type="project" value="InterPro"/>
</dbReference>
<dbReference type="GO" id="GO:0003677">
    <property type="term" value="F:DNA binding"/>
    <property type="evidence" value="ECO:0007669"/>
    <property type="project" value="UniProtKB-KW"/>
</dbReference>
<dbReference type="NCBIfam" id="NF033788">
    <property type="entry name" value="HTH_metalloreg"/>
    <property type="match status" value="1"/>
</dbReference>
<dbReference type="AlphaFoldDB" id="A0A849AIK9"/>
<keyword evidence="2" id="KW-0805">Transcription regulation</keyword>
<dbReference type="InterPro" id="IPR001845">
    <property type="entry name" value="HTH_ArsR_DNA-bd_dom"/>
</dbReference>
<evidence type="ECO:0000259" key="5">
    <source>
        <dbReference type="PROSITE" id="PS50987"/>
    </source>
</evidence>
<evidence type="ECO:0000313" key="7">
    <source>
        <dbReference type="Proteomes" id="UP000557772"/>
    </source>
</evidence>
<keyword evidence="7" id="KW-1185">Reference proteome</keyword>
<dbReference type="CDD" id="cd00090">
    <property type="entry name" value="HTH_ARSR"/>
    <property type="match status" value="1"/>
</dbReference>
<dbReference type="InterPro" id="IPR036388">
    <property type="entry name" value="WH-like_DNA-bd_sf"/>
</dbReference>
<dbReference type="Pfam" id="PF12840">
    <property type="entry name" value="HTH_20"/>
    <property type="match status" value="1"/>
</dbReference>
<sequence length="256" mass="27451">MDNAVLAALGEPNRRRIVELLAKGPRTVGDIASTLDLRQPQVTKHLQTLAGAGLVDLHTLGRRRICALRRGTFDEIASWATQLAMYDEDDHNLTRYREAIDSADASPVHLRRLVDATPERVWAAFTDPTLAALWWHPRHFTVASFHFGAKPGGRVALVLREADGAEHTATGKVAALHKPERLVFTMNPHGPDGEELFSASHDVGLTETASGTEIALTITVSDVRRGAGAALGGLGVGWSQLLDNLAARAAAGALEG</sequence>
<dbReference type="EMBL" id="JABENB010000001">
    <property type="protein sequence ID" value="NNG39667.1"/>
    <property type="molecule type" value="Genomic_DNA"/>
</dbReference>
<dbReference type="PANTHER" id="PTHR33154:SF33">
    <property type="entry name" value="TRANSCRIPTIONAL REPRESSOR SDPR"/>
    <property type="match status" value="1"/>
</dbReference>
<dbReference type="Pfam" id="PF08327">
    <property type="entry name" value="AHSA1"/>
    <property type="match status" value="1"/>
</dbReference>
<dbReference type="PANTHER" id="PTHR33154">
    <property type="entry name" value="TRANSCRIPTIONAL REGULATOR, ARSR FAMILY"/>
    <property type="match status" value="1"/>
</dbReference>
<keyword evidence="4" id="KW-0804">Transcription</keyword>
<protein>
    <submittedName>
        <fullName evidence="6">Metalloregulator ArsR/SmtB family transcription factor</fullName>
    </submittedName>
</protein>
<comment type="similarity">
    <text evidence="1">Belongs to the AHA1 family.</text>
</comment>
<dbReference type="InterPro" id="IPR036390">
    <property type="entry name" value="WH_DNA-bd_sf"/>
</dbReference>
<organism evidence="6 7">
    <name type="scientific">Flexivirga aerilata</name>
    <dbReference type="NCBI Taxonomy" id="1656889"/>
    <lineage>
        <taxon>Bacteria</taxon>
        <taxon>Bacillati</taxon>
        <taxon>Actinomycetota</taxon>
        <taxon>Actinomycetes</taxon>
        <taxon>Micrococcales</taxon>
        <taxon>Dermacoccaceae</taxon>
        <taxon>Flexivirga</taxon>
    </lineage>
</organism>
<dbReference type="CDD" id="cd07814">
    <property type="entry name" value="SRPBCC_CalC_Aha1-like"/>
    <property type="match status" value="1"/>
</dbReference>
<dbReference type="InterPro" id="IPR023393">
    <property type="entry name" value="START-like_dom_sf"/>
</dbReference>
<feature type="domain" description="HTH arsR-type" evidence="5">
    <location>
        <begin position="1"/>
        <end position="88"/>
    </location>
</feature>
<dbReference type="SMART" id="SM00418">
    <property type="entry name" value="HTH_ARSR"/>
    <property type="match status" value="1"/>
</dbReference>
<comment type="caution">
    <text evidence="6">The sequence shown here is derived from an EMBL/GenBank/DDBJ whole genome shotgun (WGS) entry which is preliminary data.</text>
</comment>
<dbReference type="InterPro" id="IPR051081">
    <property type="entry name" value="HTH_MetalResp_TranReg"/>
</dbReference>
<keyword evidence="3" id="KW-0238">DNA-binding</keyword>
<dbReference type="SUPFAM" id="SSF55961">
    <property type="entry name" value="Bet v1-like"/>
    <property type="match status" value="1"/>
</dbReference>
<dbReference type="Gene3D" id="3.30.530.20">
    <property type="match status" value="1"/>
</dbReference>
<evidence type="ECO:0000313" key="6">
    <source>
        <dbReference type="EMBL" id="NNG39667.1"/>
    </source>
</evidence>
<evidence type="ECO:0000256" key="2">
    <source>
        <dbReference type="ARBA" id="ARBA00023015"/>
    </source>
</evidence>
<proteinExistence type="inferred from homology"/>
<dbReference type="SUPFAM" id="SSF46785">
    <property type="entry name" value="Winged helix' DNA-binding domain"/>
    <property type="match status" value="1"/>
</dbReference>
<dbReference type="PROSITE" id="PS50987">
    <property type="entry name" value="HTH_ARSR_2"/>
    <property type="match status" value="1"/>
</dbReference>
<reference evidence="6 7" key="1">
    <citation type="submission" date="2020-05" db="EMBL/GenBank/DDBJ databases">
        <title>Flexivirga sp. ID2601S isolated from air conditioner.</title>
        <authorList>
            <person name="Kim D.H."/>
        </authorList>
    </citation>
    <scope>NUCLEOTIDE SEQUENCE [LARGE SCALE GENOMIC DNA]</scope>
    <source>
        <strain evidence="6 7">ID2601S</strain>
    </source>
</reference>
<name>A0A849AIK9_9MICO</name>
<evidence type="ECO:0000256" key="1">
    <source>
        <dbReference type="ARBA" id="ARBA00006817"/>
    </source>
</evidence>
<dbReference type="InterPro" id="IPR013538">
    <property type="entry name" value="ASHA1/2-like_C"/>
</dbReference>
<evidence type="ECO:0000256" key="3">
    <source>
        <dbReference type="ARBA" id="ARBA00023125"/>
    </source>
</evidence>
<dbReference type="InterPro" id="IPR011991">
    <property type="entry name" value="ArsR-like_HTH"/>
</dbReference>
<dbReference type="RefSeq" id="WP_171154618.1">
    <property type="nucleotide sequence ID" value="NZ_JABENB010000001.1"/>
</dbReference>
<evidence type="ECO:0000256" key="4">
    <source>
        <dbReference type="ARBA" id="ARBA00023163"/>
    </source>
</evidence>
<accession>A0A849AIK9</accession>